<feature type="compositionally biased region" description="Polar residues" evidence="5">
    <location>
        <begin position="250"/>
        <end position="260"/>
    </location>
</feature>
<dbReference type="GO" id="GO:0008270">
    <property type="term" value="F:zinc ion binding"/>
    <property type="evidence" value="ECO:0007669"/>
    <property type="project" value="UniProtKB-KW"/>
</dbReference>
<dbReference type="Proteomes" id="UP000076078">
    <property type="component" value="Unassembled WGS sequence"/>
</dbReference>
<comment type="caution">
    <text evidence="7">The sequence shown here is derived from an EMBL/GenBank/DDBJ whole genome shotgun (WGS) entry which is preliminary data.</text>
</comment>
<dbReference type="InterPro" id="IPR013083">
    <property type="entry name" value="Znf_RING/FYVE/PHD"/>
</dbReference>
<organism evidence="7 8">
    <name type="scientific">Tieghemostelium lacteum</name>
    <name type="common">Slime mold</name>
    <name type="synonym">Dictyostelium lacteum</name>
    <dbReference type="NCBI Taxonomy" id="361077"/>
    <lineage>
        <taxon>Eukaryota</taxon>
        <taxon>Amoebozoa</taxon>
        <taxon>Evosea</taxon>
        <taxon>Eumycetozoa</taxon>
        <taxon>Dictyostelia</taxon>
        <taxon>Dictyosteliales</taxon>
        <taxon>Raperosteliaceae</taxon>
        <taxon>Tieghemostelium</taxon>
    </lineage>
</organism>
<sequence length="269" mass="31166">MTTMNNNSNNGGYKSNGDKDCSICLSTIQNETEISDCKHKFCRECIENWVLNQIKCPLCKRDIKELVVVGSGQSIKVNEPKKPPPSEVEVDLACLDHKYFLEEVNKLLSLCEIIKLQLENIPTPSHSSSKVYVNHSMTLEDTKALESVQERLVVLQKELESYENTFDAQAILSELYMYSTIVNELKDIYIPSYDNANTPSQKLNTFKQNQRFHFGVEEEDDYYEYDDDDDYEYDNHQYAQDRFLQDTQLRSSKGSFDTQTNNNKKKLNK</sequence>
<dbReference type="InterPro" id="IPR018957">
    <property type="entry name" value="Znf_C3HC4_RING-type"/>
</dbReference>
<dbReference type="EMBL" id="LODT01000028">
    <property type="protein sequence ID" value="KYQ93169.1"/>
    <property type="molecule type" value="Genomic_DNA"/>
</dbReference>
<keyword evidence="1" id="KW-0479">Metal-binding</keyword>
<dbReference type="InterPro" id="IPR001841">
    <property type="entry name" value="Znf_RING"/>
</dbReference>
<reference evidence="7 8" key="1">
    <citation type="submission" date="2015-12" db="EMBL/GenBank/DDBJ databases">
        <title>Dictyostelia acquired genes for synthesis and detection of signals that induce cell-type specialization by lateral gene transfer from prokaryotes.</title>
        <authorList>
            <person name="Gloeckner G."/>
            <person name="Schaap P."/>
        </authorList>
    </citation>
    <scope>NUCLEOTIDE SEQUENCE [LARGE SCALE GENOMIC DNA]</scope>
    <source>
        <strain evidence="7 8">TK</strain>
    </source>
</reference>
<evidence type="ECO:0000313" key="7">
    <source>
        <dbReference type="EMBL" id="KYQ93169.1"/>
    </source>
</evidence>
<proteinExistence type="predicted"/>
<dbReference type="PROSITE" id="PS00518">
    <property type="entry name" value="ZF_RING_1"/>
    <property type="match status" value="1"/>
</dbReference>
<evidence type="ECO:0000313" key="8">
    <source>
        <dbReference type="Proteomes" id="UP000076078"/>
    </source>
</evidence>
<protein>
    <recommendedName>
        <fullName evidence="6">RING-type domain-containing protein</fullName>
    </recommendedName>
</protein>
<name>A0A151ZGY5_TIELA</name>
<dbReference type="Gene3D" id="3.30.40.10">
    <property type="entry name" value="Zinc/RING finger domain, C3HC4 (zinc finger)"/>
    <property type="match status" value="1"/>
</dbReference>
<dbReference type="PROSITE" id="PS50089">
    <property type="entry name" value="ZF_RING_2"/>
    <property type="match status" value="1"/>
</dbReference>
<dbReference type="OMA" id="YENAFDP"/>
<dbReference type="STRING" id="361077.A0A151ZGY5"/>
<dbReference type="OrthoDB" id="365379at2759"/>
<gene>
    <name evidence="7" type="ORF">DLAC_05803</name>
</gene>
<dbReference type="PANTHER" id="PTHR45969">
    <property type="entry name" value="RING ZINC FINGER PROTEIN-RELATED"/>
    <property type="match status" value="1"/>
</dbReference>
<feature type="region of interest" description="Disordered" evidence="5">
    <location>
        <begin position="250"/>
        <end position="269"/>
    </location>
</feature>
<evidence type="ECO:0000256" key="3">
    <source>
        <dbReference type="ARBA" id="ARBA00022833"/>
    </source>
</evidence>
<evidence type="ECO:0000259" key="6">
    <source>
        <dbReference type="PROSITE" id="PS50089"/>
    </source>
</evidence>
<keyword evidence="3" id="KW-0862">Zinc</keyword>
<evidence type="ECO:0000256" key="4">
    <source>
        <dbReference type="PROSITE-ProRule" id="PRU00175"/>
    </source>
</evidence>
<dbReference type="Pfam" id="PF00097">
    <property type="entry name" value="zf-C3HC4"/>
    <property type="match status" value="1"/>
</dbReference>
<evidence type="ECO:0000256" key="5">
    <source>
        <dbReference type="SAM" id="MobiDB-lite"/>
    </source>
</evidence>
<dbReference type="GO" id="GO:0016567">
    <property type="term" value="P:protein ubiquitination"/>
    <property type="evidence" value="ECO:0007669"/>
    <property type="project" value="TreeGrafter"/>
</dbReference>
<dbReference type="InterPro" id="IPR017907">
    <property type="entry name" value="Znf_RING_CS"/>
</dbReference>
<evidence type="ECO:0000256" key="2">
    <source>
        <dbReference type="ARBA" id="ARBA00022771"/>
    </source>
</evidence>
<dbReference type="SMART" id="SM00184">
    <property type="entry name" value="RING"/>
    <property type="match status" value="1"/>
</dbReference>
<dbReference type="PANTHER" id="PTHR45969:SF69">
    <property type="entry name" value="FINGER DOMAIN PROTEIN, PUTATIVE (AFU_ORTHOLOGUE AFUA_3G12190)-RELATED"/>
    <property type="match status" value="1"/>
</dbReference>
<dbReference type="AlphaFoldDB" id="A0A151ZGY5"/>
<dbReference type="SUPFAM" id="SSF57850">
    <property type="entry name" value="RING/U-box"/>
    <property type="match status" value="1"/>
</dbReference>
<keyword evidence="2 4" id="KW-0863">Zinc-finger</keyword>
<keyword evidence="8" id="KW-1185">Reference proteome</keyword>
<evidence type="ECO:0000256" key="1">
    <source>
        <dbReference type="ARBA" id="ARBA00022723"/>
    </source>
</evidence>
<dbReference type="GO" id="GO:0061630">
    <property type="term" value="F:ubiquitin protein ligase activity"/>
    <property type="evidence" value="ECO:0007669"/>
    <property type="project" value="TreeGrafter"/>
</dbReference>
<feature type="domain" description="RING-type" evidence="6">
    <location>
        <begin position="21"/>
        <end position="60"/>
    </location>
</feature>
<dbReference type="InParanoid" id="A0A151ZGY5"/>
<accession>A0A151ZGY5</accession>